<sequence length="627" mass="70470">MAIVRICVCGDESTGKSSLIASLVKDQFMSHKIQPVLPQITIPPSIGTPENVTTTIVDTSARPQDRTTLRKEIRKCNVILLVYADHYSYERVALFWMPYFRSLGVNVPVVLCANKSDLTGQSTTPQIVEEEMLPVMAEFREIDSCIRTSAREHKNVNEVFFLCQKAVTHPIAPLFDYKEGRLKPACVSALKRVFFLCDKDQDGYLNDEEMREFQARCFDKPLTSDDLDNIKLSIAKTMPEASMGKGIDEARFLQLNKIYAEKGRHETIWIILREYHYTDSLSLEDKFLHPKFEVPAYCSAELSPMGYRFFVDLFLLFDQDNDGGLNDQELEALFSPTPGPPASWIDSSFPSSTVRNEAGHITLQGWLAQWSMTTFLEPKTTIEYLAYLGFESPNVKDGITAALKITKSRKRRRRPGKVERNVVLCYLIGAPGAGKSSLLDAFLNRPFEGLYRPTIKPRRAVNSVELPGGKQVYLIFEELGELEPAILENQSRLDACDLICYTYDSSDPDSFSHIVDMRTKFPQLDELPSVYTALKADKDKTTQRSELQPDQYTSALNMNTPLHVSVTWSSIAELFVGLAETATNPNMGFPKTEEEAPDRTSLYMALGATACAAIAAAMIWRRSVNAA</sequence>
<evidence type="ECO:0000259" key="16">
    <source>
        <dbReference type="PROSITE" id="PS50222"/>
    </source>
</evidence>
<dbReference type="InterPro" id="IPR011992">
    <property type="entry name" value="EF-hand-dom_pair"/>
</dbReference>
<dbReference type="InterPro" id="IPR018247">
    <property type="entry name" value="EF_Hand_1_Ca_BS"/>
</dbReference>
<evidence type="ECO:0000256" key="3">
    <source>
        <dbReference type="ARBA" id="ARBA00007981"/>
    </source>
</evidence>
<dbReference type="FunFam" id="3.40.50.300:FF:000553">
    <property type="entry name" value="Mitochondrial Rho GTPase"/>
    <property type="match status" value="1"/>
</dbReference>
<dbReference type="Proteomes" id="UP000078544">
    <property type="component" value="Unassembled WGS sequence"/>
</dbReference>
<evidence type="ECO:0000256" key="10">
    <source>
        <dbReference type="ARBA" id="ARBA00022837"/>
    </source>
</evidence>
<comment type="function">
    <text evidence="1 15">Mitochondrial GTPase involved in mitochondrial trafficking. Probably involved in control of anterograde transport of mitochondria and their subcellular distribution.</text>
</comment>
<dbReference type="GO" id="GO:0005509">
    <property type="term" value="F:calcium ion binding"/>
    <property type="evidence" value="ECO:0007669"/>
    <property type="project" value="EnsemblFungi"/>
</dbReference>
<keyword evidence="10 15" id="KW-0106">Calcium</keyword>
<comment type="caution">
    <text evidence="18">The sequence shown here is derived from an EMBL/GenBank/DDBJ whole genome shotgun (WGS) entry which is preliminary data.</text>
</comment>
<dbReference type="PROSITE" id="PS00018">
    <property type="entry name" value="EF_HAND_1"/>
    <property type="match status" value="1"/>
</dbReference>
<accession>A0A168DAN1</accession>
<feature type="domain" description="EF-hand" evidence="16">
    <location>
        <begin position="305"/>
        <end position="340"/>
    </location>
</feature>
<comment type="similarity">
    <text evidence="3 15">Belongs to the mitochondrial Rho GTPase family.</text>
</comment>
<keyword evidence="7 15" id="KW-0547">Nucleotide-binding</keyword>
<evidence type="ECO:0000256" key="11">
    <source>
        <dbReference type="ARBA" id="ARBA00022989"/>
    </source>
</evidence>
<dbReference type="EMBL" id="AZGY01000006">
    <property type="protein sequence ID" value="KZZ97541.1"/>
    <property type="molecule type" value="Genomic_DNA"/>
</dbReference>
<dbReference type="SMART" id="SM00173">
    <property type="entry name" value="RAS"/>
    <property type="match status" value="1"/>
</dbReference>
<dbReference type="InterPro" id="IPR013566">
    <property type="entry name" value="EF_hand_assoc_1"/>
</dbReference>
<dbReference type="InterPro" id="IPR021181">
    <property type="entry name" value="Miro"/>
</dbReference>
<dbReference type="GO" id="GO:0055091">
    <property type="term" value="P:phospholipid homeostasis"/>
    <property type="evidence" value="ECO:0007669"/>
    <property type="project" value="EnsemblFungi"/>
</dbReference>
<dbReference type="InterPro" id="IPR027417">
    <property type="entry name" value="P-loop_NTPase"/>
</dbReference>
<dbReference type="GO" id="GO:0032865">
    <property type="term" value="C:ERMES complex"/>
    <property type="evidence" value="ECO:0007669"/>
    <property type="project" value="EnsemblFungi"/>
</dbReference>
<feature type="domain" description="Miro" evidence="17">
    <location>
        <begin position="420"/>
        <end position="584"/>
    </location>
</feature>
<dbReference type="PANTHER" id="PTHR46819:SF1">
    <property type="entry name" value="EF-HAND CALCIUM-BINDING DOMAIN-CONTAINING PROTEIN 7"/>
    <property type="match status" value="1"/>
</dbReference>
<dbReference type="GO" id="GO:0007005">
    <property type="term" value="P:mitochondrion organization"/>
    <property type="evidence" value="ECO:0007669"/>
    <property type="project" value="InterPro"/>
</dbReference>
<keyword evidence="4" id="KW-0812">Transmembrane</keyword>
<evidence type="ECO:0000256" key="4">
    <source>
        <dbReference type="ARBA" id="ARBA00022692"/>
    </source>
</evidence>
<dbReference type="SUPFAM" id="SSF47473">
    <property type="entry name" value="EF-hand"/>
    <property type="match status" value="1"/>
</dbReference>
<dbReference type="InterPro" id="IPR020860">
    <property type="entry name" value="MIRO_dom"/>
</dbReference>
<dbReference type="Pfam" id="PF08356">
    <property type="entry name" value="EF_assoc_2"/>
    <property type="match status" value="1"/>
</dbReference>
<dbReference type="InterPro" id="IPR052266">
    <property type="entry name" value="Miro-EF-hand_domain"/>
</dbReference>
<dbReference type="Gene3D" id="1.10.238.10">
    <property type="entry name" value="EF-hand"/>
    <property type="match status" value="2"/>
</dbReference>
<dbReference type="GO" id="GO:1990456">
    <property type="term" value="P:mitochondrion-endoplasmic reticulum membrane tethering"/>
    <property type="evidence" value="ECO:0007669"/>
    <property type="project" value="EnsemblFungi"/>
</dbReference>
<dbReference type="SMART" id="SM00054">
    <property type="entry name" value="EFh"/>
    <property type="match status" value="2"/>
</dbReference>
<evidence type="ECO:0000313" key="19">
    <source>
        <dbReference type="Proteomes" id="UP000078544"/>
    </source>
</evidence>
<feature type="domain" description="Miro" evidence="17">
    <location>
        <begin position="1"/>
        <end position="169"/>
    </location>
</feature>
<reference evidence="18 19" key="1">
    <citation type="journal article" date="2016" name="Genome Biol. Evol.">
        <title>Divergent and convergent evolution of fungal pathogenicity.</title>
        <authorList>
            <person name="Shang Y."/>
            <person name="Xiao G."/>
            <person name="Zheng P."/>
            <person name="Cen K."/>
            <person name="Zhan S."/>
            <person name="Wang C."/>
        </authorList>
    </citation>
    <scope>NUCLEOTIDE SEQUENCE [LARGE SCALE GENOMIC DNA]</scope>
    <source>
        <strain evidence="18 19">RCEF 2490</strain>
    </source>
</reference>
<dbReference type="FunFam" id="1.10.238.10:FF:000127">
    <property type="entry name" value="Mitochondrial Rho GTPase"/>
    <property type="match status" value="1"/>
</dbReference>
<dbReference type="STRING" id="1081109.A0A168DAN1"/>
<keyword evidence="12 15" id="KW-0496">Mitochondrion</keyword>
<evidence type="ECO:0000256" key="14">
    <source>
        <dbReference type="ARBA" id="ARBA00023136"/>
    </source>
</evidence>
<dbReference type="OrthoDB" id="10020961at2759"/>
<evidence type="ECO:0000256" key="8">
    <source>
        <dbReference type="ARBA" id="ARBA00022787"/>
    </source>
</evidence>
<dbReference type="CDD" id="cd01892">
    <property type="entry name" value="Miro2"/>
    <property type="match status" value="1"/>
</dbReference>
<dbReference type="GO" id="GO:0005525">
    <property type="term" value="F:GTP binding"/>
    <property type="evidence" value="ECO:0007669"/>
    <property type="project" value="UniProtKB-KW"/>
</dbReference>
<dbReference type="GO" id="GO:0000001">
    <property type="term" value="P:mitochondrion inheritance"/>
    <property type="evidence" value="ECO:0007669"/>
    <property type="project" value="EnsemblFungi"/>
</dbReference>
<dbReference type="Pfam" id="PF08355">
    <property type="entry name" value="EF_assoc_1"/>
    <property type="match status" value="1"/>
</dbReference>
<dbReference type="InterPro" id="IPR002048">
    <property type="entry name" value="EF_hand_dom"/>
</dbReference>
<dbReference type="FunFam" id="1.10.238.10:FF:000185">
    <property type="entry name" value="Mitochondrial Rho GTPase"/>
    <property type="match status" value="1"/>
</dbReference>
<dbReference type="GO" id="GO:0003924">
    <property type="term" value="F:GTPase activity"/>
    <property type="evidence" value="ECO:0007669"/>
    <property type="project" value="EnsemblFungi"/>
</dbReference>
<evidence type="ECO:0000259" key="17">
    <source>
        <dbReference type="PROSITE" id="PS51423"/>
    </source>
</evidence>
<dbReference type="EC" id="3.6.5.-" evidence="15"/>
<proteinExistence type="inferred from homology"/>
<dbReference type="PROSITE" id="PS50222">
    <property type="entry name" value="EF_HAND_2"/>
    <property type="match status" value="2"/>
</dbReference>
<keyword evidence="5" id="KW-0479">Metal-binding</keyword>
<comment type="subcellular location">
    <subcellularLocation>
        <location evidence="2 15">Mitochondrion outer membrane</location>
        <topology evidence="2 15">Single-pass type IV membrane protein</topology>
    </subcellularLocation>
</comment>
<dbReference type="GO" id="GO:0010821">
    <property type="term" value="P:regulation of mitochondrion organization"/>
    <property type="evidence" value="ECO:0007669"/>
    <property type="project" value="EnsemblFungi"/>
</dbReference>
<evidence type="ECO:0000313" key="18">
    <source>
        <dbReference type="EMBL" id="KZZ97541.1"/>
    </source>
</evidence>
<evidence type="ECO:0000256" key="12">
    <source>
        <dbReference type="ARBA" id="ARBA00023128"/>
    </source>
</evidence>
<evidence type="ECO:0000256" key="9">
    <source>
        <dbReference type="ARBA" id="ARBA00022801"/>
    </source>
</evidence>
<dbReference type="Gene3D" id="3.40.50.300">
    <property type="entry name" value="P-loop containing nucleotide triphosphate hydrolases"/>
    <property type="match status" value="2"/>
</dbReference>
<feature type="domain" description="EF-hand" evidence="16">
    <location>
        <begin position="185"/>
        <end position="220"/>
    </location>
</feature>
<evidence type="ECO:0000256" key="2">
    <source>
        <dbReference type="ARBA" id="ARBA00004200"/>
    </source>
</evidence>
<keyword evidence="11" id="KW-1133">Transmembrane helix</keyword>
<dbReference type="PIRSF" id="PIRSF037488">
    <property type="entry name" value="Mt_Rho_GTPase"/>
    <property type="match status" value="1"/>
</dbReference>
<dbReference type="FunFam" id="3.40.50.300:FF:000572">
    <property type="entry name" value="Mitochondrial Rho GTPase"/>
    <property type="match status" value="1"/>
</dbReference>
<dbReference type="AlphaFoldDB" id="A0A168DAN1"/>
<dbReference type="InterPro" id="IPR001806">
    <property type="entry name" value="Small_GTPase"/>
</dbReference>
<organism evidence="18 19">
    <name type="scientific">Moelleriella libera RCEF 2490</name>
    <dbReference type="NCBI Taxonomy" id="1081109"/>
    <lineage>
        <taxon>Eukaryota</taxon>
        <taxon>Fungi</taxon>
        <taxon>Dikarya</taxon>
        <taxon>Ascomycota</taxon>
        <taxon>Pezizomycotina</taxon>
        <taxon>Sordariomycetes</taxon>
        <taxon>Hypocreomycetidae</taxon>
        <taxon>Hypocreales</taxon>
        <taxon>Clavicipitaceae</taxon>
        <taxon>Moelleriella</taxon>
    </lineage>
</organism>
<evidence type="ECO:0000256" key="5">
    <source>
        <dbReference type="ARBA" id="ARBA00022723"/>
    </source>
</evidence>
<evidence type="ECO:0000256" key="15">
    <source>
        <dbReference type="PIRNR" id="PIRNR037488"/>
    </source>
</evidence>
<keyword evidence="14 15" id="KW-0472">Membrane</keyword>
<keyword evidence="8 15" id="KW-1000">Mitochondrion outer membrane</keyword>
<keyword evidence="13 15" id="KW-0342">GTP-binding</keyword>
<gene>
    <name evidence="18" type="ORF">AAL_03505</name>
</gene>
<keyword evidence="19" id="KW-1185">Reference proteome</keyword>
<keyword evidence="6" id="KW-0677">Repeat</keyword>
<dbReference type="SUPFAM" id="SSF52540">
    <property type="entry name" value="P-loop containing nucleoside triphosphate hydrolases"/>
    <property type="match status" value="2"/>
</dbReference>
<dbReference type="InterPro" id="IPR013567">
    <property type="entry name" value="EF_hand_assoc_2"/>
</dbReference>
<dbReference type="PANTHER" id="PTHR46819">
    <property type="entry name" value="EF-HAND CALCIUM-BINDING DOMAIN-CONTAINING PROTEIN 7"/>
    <property type="match status" value="1"/>
</dbReference>
<dbReference type="GO" id="GO:0015886">
    <property type="term" value="P:heme transport"/>
    <property type="evidence" value="ECO:0007669"/>
    <property type="project" value="EnsemblFungi"/>
</dbReference>
<dbReference type="SMART" id="SM00174">
    <property type="entry name" value="RHO"/>
    <property type="match status" value="1"/>
</dbReference>
<dbReference type="SMART" id="SM00175">
    <property type="entry name" value="RAB"/>
    <property type="match status" value="1"/>
</dbReference>
<evidence type="ECO:0000256" key="13">
    <source>
        <dbReference type="ARBA" id="ARBA00023134"/>
    </source>
</evidence>
<dbReference type="Pfam" id="PF00071">
    <property type="entry name" value="Ras"/>
    <property type="match status" value="2"/>
</dbReference>
<evidence type="ECO:0000256" key="1">
    <source>
        <dbReference type="ARBA" id="ARBA00003481"/>
    </source>
</evidence>
<evidence type="ECO:0000256" key="6">
    <source>
        <dbReference type="ARBA" id="ARBA00022737"/>
    </source>
</evidence>
<keyword evidence="9 15" id="KW-0378">Hydrolase</keyword>
<dbReference type="PROSITE" id="PS51423">
    <property type="entry name" value="MIRO"/>
    <property type="match status" value="2"/>
</dbReference>
<name>A0A168DAN1_9HYPO</name>
<evidence type="ECO:0000256" key="7">
    <source>
        <dbReference type="ARBA" id="ARBA00022741"/>
    </source>
</evidence>
<dbReference type="PRINTS" id="PR00449">
    <property type="entry name" value="RASTRNSFRMNG"/>
</dbReference>
<protein>
    <recommendedName>
        <fullName evidence="15">Mitochondrial Rho GTPase</fullName>
        <ecNumber evidence="15">3.6.5.-</ecNumber>
    </recommendedName>
</protein>